<feature type="compositionally biased region" description="Pro residues" evidence="1">
    <location>
        <begin position="260"/>
        <end position="269"/>
    </location>
</feature>
<evidence type="ECO:0000313" key="2">
    <source>
        <dbReference type="EMBL" id="CAK0859122.1"/>
    </source>
</evidence>
<sequence length="279" mass="30293">VDKQVDFCEEIRKAMAAHKGRKISFDNLDVSQVHWSGMTFSLLIDLLKETGATAVRWKSFKAGLEDEDISQLASWLEGLAAEDLPREIHLSHNRMTTAGFEALLSALEGKRAQLRRPALAIWCRVESNQLDRHIIDKMKHEGRICYVGRLNGPEHMAETKAVVAMPSAPMGSQVWAGGPKVVPPPPRMGAPTPSEAASAAPVPSAAWAPQAPLQQAWPLGAQARPLKAFVNRHMQRQQQPPVQHAASTGAAWRSAAPAGGRPPPLPPRGPRGAAPKEEK</sequence>
<evidence type="ECO:0000313" key="3">
    <source>
        <dbReference type="Proteomes" id="UP001189429"/>
    </source>
</evidence>
<keyword evidence="3" id="KW-1185">Reference proteome</keyword>
<feature type="region of interest" description="Disordered" evidence="1">
    <location>
        <begin position="234"/>
        <end position="279"/>
    </location>
</feature>
<comment type="caution">
    <text evidence="2">The sequence shown here is derived from an EMBL/GenBank/DDBJ whole genome shotgun (WGS) entry which is preliminary data.</text>
</comment>
<protein>
    <submittedName>
        <fullName evidence="2">Uncharacterized protein</fullName>
    </submittedName>
</protein>
<feature type="compositionally biased region" description="Low complexity" evidence="1">
    <location>
        <begin position="245"/>
        <end position="259"/>
    </location>
</feature>
<feature type="region of interest" description="Disordered" evidence="1">
    <location>
        <begin position="183"/>
        <end position="203"/>
    </location>
</feature>
<feature type="non-terminal residue" evidence="2">
    <location>
        <position position="1"/>
    </location>
</feature>
<reference evidence="2" key="1">
    <citation type="submission" date="2023-10" db="EMBL/GenBank/DDBJ databases">
        <authorList>
            <person name="Chen Y."/>
            <person name="Shah S."/>
            <person name="Dougan E. K."/>
            <person name="Thang M."/>
            <person name="Chan C."/>
        </authorList>
    </citation>
    <scope>NUCLEOTIDE SEQUENCE [LARGE SCALE GENOMIC DNA]</scope>
</reference>
<dbReference type="EMBL" id="CAUYUJ010015868">
    <property type="protein sequence ID" value="CAK0859122.1"/>
    <property type="molecule type" value="Genomic_DNA"/>
</dbReference>
<accession>A0ABN9UIW9</accession>
<feature type="compositionally biased region" description="Low complexity" evidence="1">
    <location>
        <begin position="190"/>
        <end position="203"/>
    </location>
</feature>
<name>A0ABN9UIW9_9DINO</name>
<gene>
    <name evidence="2" type="ORF">PCOR1329_LOCUS48570</name>
</gene>
<dbReference type="Proteomes" id="UP001189429">
    <property type="component" value="Unassembled WGS sequence"/>
</dbReference>
<proteinExistence type="predicted"/>
<evidence type="ECO:0000256" key="1">
    <source>
        <dbReference type="SAM" id="MobiDB-lite"/>
    </source>
</evidence>
<organism evidence="2 3">
    <name type="scientific">Prorocentrum cordatum</name>
    <dbReference type="NCBI Taxonomy" id="2364126"/>
    <lineage>
        <taxon>Eukaryota</taxon>
        <taxon>Sar</taxon>
        <taxon>Alveolata</taxon>
        <taxon>Dinophyceae</taxon>
        <taxon>Prorocentrales</taxon>
        <taxon>Prorocentraceae</taxon>
        <taxon>Prorocentrum</taxon>
    </lineage>
</organism>